<feature type="region of interest" description="Disordered" evidence="1">
    <location>
        <begin position="15"/>
        <end position="82"/>
    </location>
</feature>
<evidence type="ECO:0000313" key="3">
    <source>
        <dbReference type="Proteomes" id="UP001362999"/>
    </source>
</evidence>
<keyword evidence="3" id="KW-1185">Reference proteome</keyword>
<accession>A0AAV9ZWM4</accession>
<gene>
    <name evidence="2" type="ORF">R3P38DRAFT_3407634</name>
</gene>
<proteinExistence type="predicted"/>
<protein>
    <submittedName>
        <fullName evidence="2">Uncharacterized protein</fullName>
    </submittedName>
</protein>
<comment type="caution">
    <text evidence="2">The sequence shown here is derived from an EMBL/GenBank/DDBJ whole genome shotgun (WGS) entry which is preliminary data.</text>
</comment>
<name>A0AAV9ZWM4_9AGAR</name>
<feature type="compositionally biased region" description="Polar residues" evidence="1">
    <location>
        <begin position="46"/>
        <end position="62"/>
    </location>
</feature>
<organism evidence="2 3">
    <name type="scientific">Favolaschia claudopus</name>
    <dbReference type="NCBI Taxonomy" id="2862362"/>
    <lineage>
        <taxon>Eukaryota</taxon>
        <taxon>Fungi</taxon>
        <taxon>Dikarya</taxon>
        <taxon>Basidiomycota</taxon>
        <taxon>Agaricomycotina</taxon>
        <taxon>Agaricomycetes</taxon>
        <taxon>Agaricomycetidae</taxon>
        <taxon>Agaricales</taxon>
        <taxon>Marasmiineae</taxon>
        <taxon>Mycenaceae</taxon>
        <taxon>Favolaschia</taxon>
    </lineage>
</organism>
<dbReference type="Proteomes" id="UP001362999">
    <property type="component" value="Unassembled WGS sequence"/>
</dbReference>
<evidence type="ECO:0000313" key="2">
    <source>
        <dbReference type="EMBL" id="KAK6995577.1"/>
    </source>
</evidence>
<feature type="compositionally biased region" description="Polar residues" evidence="1">
    <location>
        <begin position="17"/>
        <end position="28"/>
    </location>
</feature>
<sequence>MPSLSRLPVTAFAGLTRPSTASVQHTRPSSSSSIAASVQAERRASIQRTLHSNDHTGSTSAASSPRKRKSGPPRPYSDQPAAPLSDFASSSTILSTSTTVTNGAELEAVQNALNRANLVFTVDVANAGPIFEAIDVAFEEHCRTSNIDFAPFRPASTQKTPNTTAWVLLGRLVGLGLKIHRFTFTLQAISASPFTHTSNHLSEGPCIFIECASSTLLLTHCSSQETVCLNTSLCISASLDESFIHCLPPSVVIRRQHALLLAHRLLLVHSGKRLPLGYSAPLDLTLQHMPGSGAFSLTSWQHHITPPFAMNDNIHIRAAILWLFGGRPTGLKFKEIVEEQFRPQRPKIDGPVTDQSAFLGLQIAISAVGKGSRNETIALAVRMLLSDGHYWVEHEGHLTLRLHPCRAAIPSRACTLRATGFILFLHFVFIGAPIPVSPFLFSTIFDGRPTATKFDLEFLTRFMTLPSLETVKSFHRVPLTDRLYSSPTDKRFQILLNLPEMDPTMIGLQRCQAEQDGIIAAIISYLTLGTVDITNQPDFRILEDGFNMCVEAFGGQDRPHHVLEWFATPCKQLILSAFDRQIKSAADLVSHLEYAHSNRENDPWGDNTETVAIFKRFVSHYLSEPGHPEDHMFFEALLDDELRENRDDPLLRPKLFLSVLTGSTSLSIDPDWVIKCDITHDWNEEFPHTGPDGVEDYGPDADVSIFFRACFQSYTISNNAMLRFLLLSRSWQRHDVWPFFPRSAFEQ</sequence>
<dbReference type="EMBL" id="JAWWNJ010000102">
    <property type="protein sequence ID" value="KAK6995577.1"/>
    <property type="molecule type" value="Genomic_DNA"/>
</dbReference>
<dbReference type="AlphaFoldDB" id="A0AAV9ZWM4"/>
<reference evidence="2 3" key="1">
    <citation type="journal article" date="2024" name="J Genomics">
        <title>Draft genome sequencing and assembly of Favolaschia claudopus CIRM-BRFM 2984 isolated from oak limbs.</title>
        <authorList>
            <person name="Navarro D."/>
            <person name="Drula E."/>
            <person name="Chaduli D."/>
            <person name="Cazenave R."/>
            <person name="Ahrendt S."/>
            <person name="Wang J."/>
            <person name="Lipzen A."/>
            <person name="Daum C."/>
            <person name="Barry K."/>
            <person name="Grigoriev I.V."/>
            <person name="Favel A."/>
            <person name="Rosso M.N."/>
            <person name="Martin F."/>
        </authorList>
    </citation>
    <scope>NUCLEOTIDE SEQUENCE [LARGE SCALE GENOMIC DNA]</scope>
    <source>
        <strain evidence="2 3">CIRM-BRFM 2984</strain>
    </source>
</reference>
<evidence type="ECO:0000256" key="1">
    <source>
        <dbReference type="SAM" id="MobiDB-lite"/>
    </source>
</evidence>